<feature type="compositionally biased region" description="Low complexity" evidence="5">
    <location>
        <begin position="620"/>
        <end position="633"/>
    </location>
</feature>
<dbReference type="PROSITE" id="PS50102">
    <property type="entry name" value="RRM"/>
    <property type="match status" value="1"/>
</dbReference>
<dbReference type="GO" id="GO:0006357">
    <property type="term" value="P:regulation of transcription by RNA polymerase II"/>
    <property type="evidence" value="ECO:0007669"/>
    <property type="project" value="TreeGrafter"/>
</dbReference>
<feature type="compositionally biased region" description="Basic residues" evidence="5">
    <location>
        <begin position="320"/>
        <end position="332"/>
    </location>
</feature>
<feature type="domain" description="RRM" evidence="6">
    <location>
        <begin position="221"/>
        <end position="299"/>
    </location>
</feature>
<name>A0AAN7NTK0_9COLE</name>
<comment type="caution">
    <text evidence="8">The sequence shown here is derived from an EMBL/GenBank/DDBJ whole genome shotgun (WGS) entry which is preliminary data.</text>
</comment>
<dbReference type="SMART" id="SM00360">
    <property type="entry name" value="RRM"/>
    <property type="match status" value="1"/>
</dbReference>
<comment type="subcellular location">
    <subcellularLocation>
        <location evidence="1">Nucleus</location>
    </subcellularLocation>
</comment>
<dbReference type="AlphaFoldDB" id="A0AAN7NTK0"/>
<proteinExistence type="predicted"/>
<dbReference type="PROSITE" id="PS50800">
    <property type="entry name" value="SAP"/>
    <property type="match status" value="1"/>
</dbReference>
<evidence type="ECO:0000259" key="7">
    <source>
        <dbReference type="PROSITE" id="PS50800"/>
    </source>
</evidence>
<dbReference type="InterPro" id="IPR036361">
    <property type="entry name" value="SAP_dom_sf"/>
</dbReference>
<evidence type="ECO:0000256" key="2">
    <source>
        <dbReference type="ARBA" id="ARBA00022884"/>
    </source>
</evidence>
<dbReference type="Pfam" id="PF02037">
    <property type="entry name" value="SAP"/>
    <property type="match status" value="1"/>
</dbReference>
<evidence type="ECO:0000313" key="8">
    <source>
        <dbReference type="EMBL" id="KAK4871525.1"/>
    </source>
</evidence>
<organism evidence="8 9">
    <name type="scientific">Aquatica leii</name>
    <dbReference type="NCBI Taxonomy" id="1421715"/>
    <lineage>
        <taxon>Eukaryota</taxon>
        <taxon>Metazoa</taxon>
        <taxon>Ecdysozoa</taxon>
        <taxon>Arthropoda</taxon>
        <taxon>Hexapoda</taxon>
        <taxon>Insecta</taxon>
        <taxon>Pterygota</taxon>
        <taxon>Neoptera</taxon>
        <taxon>Endopterygota</taxon>
        <taxon>Coleoptera</taxon>
        <taxon>Polyphaga</taxon>
        <taxon>Elateriformia</taxon>
        <taxon>Elateroidea</taxon>
        <taxon>Lampyridae</taxon>
        <taxon>Luciolinae</taxon>
        <taxon>Aquatica</taxon>
    </lineage>
</organism>
<dbReference type="InterPro" id="IPR000504">
    <property type="entry name" value="RRM_dom"/>
</dbReference>
<evidence type="ECO:0000256" key="1">
    <source>
        <dbReference type="ARBA" id="ARBA00004123"/>
    </source>
</evidence>
<protein>
    <recommendedName>
        <fullName evidence="10">SAFB-like transcription modulator</fullName>
    </recommendedName>
</protein>
<feature type="compositionally biased region" description="Acidic residues" evidence="5">
    <location>
        <begin position="134"/>
        <end position="145"/>
    </location>
</feature>
<accession>A0AAN7NTK0</accession>
<dbReference type="Pfam" id="PF00076">
    <property type="entry name" value="RRM_1"/>
    <property type="match status" value="1"/>
</dbReference>
<evidence type="ECO:0000256" key="3">
    <source>
        <dbReference type="ARBA" id="ARBA00023242"/>
    </source>
</evidence>
<dbReference type="PANTHER" id="PTHR15683:SF8">
    <property type="entry name" value="SCAFFOLD ATTACHMENT FACTOR B, ISOFORM B"/>
    <property type="match status" value="1"/>
</dbReference>
<feature type="compositionally biased region" description="Basic residues" evidence="5">
    <location>
        <begin position="393"/>
        <end position="409"/>
    </location>
</feature>
<keyword evidence="2 4" id="KW-0694">RNA-binding</keyword>
<sequence length="724" mass="83635">MSAEMENRKFADLRVVDLRNELEKRGLDKGGNKQVLVERLQKAMEDEGLDVKTYQFETDKMKRQSSNHADGDTSKSDDLEEETDKIESSQTASQKASAPVSKENDTKKASTDEKAKKDDDHAAESDNLIQLTLDEGESLQDEEIDSGTKTKIAEGPAISENKTDTKEAPNKSQDAANLVPDNSGKEKDAQSAEGNSAAVRASNDKSPISSSKSKRTYSKSRNLWITNIAQTTRATELKQALSAHGKVIGAKVVINAKQPGACCYGYVTMDTVEDADNCIAKLNNTDLNGHTIRIEKVRPDHMNSMKLNPKLRSLTSPRREHGKNKTKHRSSHRSSEKNVKGENKKEVNKSKDVNKAKEENKNTEETKSKEENQNKDGNKNDKNTDEQLEVKSHKSKSRSSARSRDRSRRSSQSSRKRDNNILTYAQIKEQQERQRYRKRLMQEENRRRREEDSRRREIDRIQRSEAARLEREREKLRFEREKIEREKAEIIRLERERQKLEREKLELEKLELQRDKVRLQEEDRRAVKRPGTYRRDDYDDRKRVNSDRRYEENMPQMRFDPPGMSRDSRYDDQERDRSPHYISMRDERDRRSLEHKDDMRSNREHRYVEPSKEPQRFERSSGGSNSWGHSGSGLSNKAFNTGITGGSLMVSKPWSKDVWRPADNQNSHRWNSGNLSRPTPQLSTTAFQGNSNLKLEPSCPPPPAINTYGDNRFEYKSMNTIRKY</sequence>
<feature type="region of interest" description="Disordered" evidence="5">
    <location>
        <begin position="297"/>
        <end position="457"/>
    </location>
</feature>
<dbReference type="InterPro" id="IPR051738">
    <property type="entry name" value="SAF_Modulators"/>
</dbReference>
<feature type="compositionally biased region" description="Basic and acidic residues" evidence="5">
    <location>
        <begin position="333"/>
        <end position="392"/>
    </location>
</feature>
<dbReference type="GO" id="GO:0003723">
    <property type="term" value="F:RNA binding"/>
    <property type="evidence" value="ECO:0007669"/>
    <property type="project" value="UniProtKB-UniRule"/>
</dbReference>
<dbReference type="Gene3D" id="1.10.720.30">
    <property type="entry name" value="SAP domain"/>
    <property type="match status" value="1"/>
</dbReference>
<reference evidence="9" key="1">
    <citation type="submission" date="2023-01" db="EMBL/GenBank/DDBJ databases">
        <title>Key to firefly adult light organ development and bioluminescence: homeobox transcription factors regulate luciferase expression and transportation to peroxisome.</title>
        <authorList>
            <person name="Fu X."/>
        </authorList>
    </citation>
    <scope>NUCLEOTIDE SEQUENCE [LARGE SCALE GENOMIC DNA]</scope>
</reference>
<evidence type="ECO:0000313" key="9">
    <source>
        <dbReference type="Proteomes" id="UP001353858"/>
    </source>
</evidence>
<dbReference type="SUPFAM" id="SSF54928">
    <property type="entry name" value="RNA-binding domain, RBD"/>
    <property type="match status" value="1"/>
</dbReference>
<evidence type="ECO:0000259" key="6">
    <source>
        <dbReference type="PROSITE" id="PS50102"/>
    </source>
</evidence>
<feature type="compositionally biased region" description="Basic and acidic residues" evidence="5">
    <location>
        <begin position="102"/>
        <end position="124"/>
    </location>
</feature>
<dbReference type="GO" id="GO:0005634">
    <property type="term" value="C:nucleus"/>
    <property type="evidence" value="ECO:0007669"/>
    <property type="project" value="UniProtKB-SubCell"/>
</dbReference>
<dbReference type="SUPFAM" id="SSF68906">
    <property type="entry name" value="SAP domain"/>
    <property type="match status" value="1"/>
</dbReference>
<dbReference type="PANTHER" id="PTHR15683">
    <property type="entry name" value="SCAFFOLD ATTACHMENT FACTOR B-RELATED"/>
    <property type="match status" value="1"/>
</dbReference>
<feature type="region of interest" description="Disordered" evidence="5">
    <location>
        <begin position="528"/>
        <end position="633"/>
    </location>
</feature>
<evidence type="ECO:0000256" key="5">
    <source>
        <dbReference type="SAM" id="MobiDB-lite"/>
    </source>
</evidence>
<dbReference type="GO" id="GO:0043565">
    <property type="term" value="F:sequence-specific DNA binding"/>
    <property type="evidence" value="ECO:0007669"/>
    <property type="project" value="TreeGrafter"/>
</dbReference>
<dbReference type="GO" id="GO:0050684">
    <property type="term" value="P:regulation of mRNA processing"/>
    <property type="evidence" value="ECO:0007669"/>
    <property type="project" value="TreeGrafter"/>
</dbReference>
<feature type="domain" description="SAP" evidence="7">
    <location>
        <begin position="10"/>
        <end position="44"/>
    </location>
</feature>
<dbReference type="EMBL" id="JARPUR010000008">
    <property type="protein sequence ID" value="KAK4871525.1"/>
    <property type="molecule type" value="Genomic_DNA"/>
</dbReference>
<feature type="compositionally biased region" description="Basic and acidic residues" evidence="5">
    <location>
        <begin position="566"/>
        <end position="619"/>
    </location>
</feature>
<dbReference type="Proteomes" id="UP001353858">
    <property type="component" value="Unassembled WGS sequence"/>
</dbReference>
<dbReference type="SMART" id="SM00513">
    <property type="entry name" value="SAP"/>
    <property type="match status" value="1"/>
</dbReference>
<dbReference type="Gene3D" id="3.30.70.330">
    <property type="match status" value="1"/>
</dbReference>
<dbReference type="InterPro" id="IPR012677">
    <property type="entry name" value="Nucleotide-bd_a/b_plait_sf"/>
</dbReference>
<keyword evidence="9" id="KW-1185">Reference proteome</keyword>
<evidence type="ECO:0000256" key="4">
    <source>
        <dbReference type="PROSITE-ProRule" id="PRU00176"/>
    </source>
</evidence>
<feature type="compositionally biased region" description="Basic and acidic residues" evidence="5">
    <location>
        <begin position="429"/>
        <end position="457"/>
    </location>
</feature>
<dbReference type="InterPro" id="IPR035979">
    <property type="entry name" value="RBD_domain_sf"/>
</dbReference>
<feature type="compositionally biased region" description="Basic and acidic residues" evidence="5">
    <location>
        <begin position="533"/>
        <end position="552"/>
    </location>
</feature>
<feature type="region of interest" description="Disordered" evidence="5">
    <location>
        <begin position="56"/>
        <end position="216"/>
    </location>
</feature>
<dbReference type="CDD" id="cd12417">
    <property type="entry name" value="RRM_SAFB_like"/>
    <property type="match status" value="1"/>
</dbReference>
<gene>
    <name evidence="8" type="ORF">RN001_015649</name>
</gene>
<keyword evidence="3" id="KW-0539">Nucleus</keyword>
<dbReference type="InterPro" id="IPR003034">
    <property type="entry name" value="SAP_dom"/>
</dbReference>
<evidence type="ECO:0008006" key="10">
    <source>
        <dbReference type="Google" id="ProtNLM"/>
    </source>
</evidence>